<dbReference type="PROSITE" id="PS00194">
    <property type="entry name" value="THIOREDOXIN_1"/>
    <property type="match status" value="1"/>
</dbReference>
<dbReference type="InterPro" id="IPR013766">
    <property type="entry name" value="Thioredoxin_domain"/>
</dbReference>
<dbReference type="InterPro" id="IPR017937">
    <property type="entry name" value="Thioredoxin_CS"/>
</dbReference>
<dbReference type="InterPro" id="IPR050553">
    <property type="entry name" value="Thioredoxin_ResA/DsbE_sf"/>
</dbReference>
<protein>
    <submittedName>
        <fullName evidence="3">Peroxiredoxin</fullName>
    </submittedName>
</protein>
<feature type="domain" description="Thioredoxin" evidence="2">
    <location>
        <begin position="48"/>
        <end position="189"/>
    </location>
</feature>
<sequence>MSPVKKPIVLAIVLVLVLAASGIAFAVVNVTERDAAPDVAAAGEEKEEAGAAIFPDFTVQTVDGELVSLSDMKGKPVVIGYWATWCPYCVDEAPAIQALYETYGENVNFMMIDLVDGEQETVESGSAWIEEQGYTYPVYYDLTGDAAYAGSVYYLPTTFILDAEGKVVVYSESAVSFAEVSDVLASLLTK</sequence>
<keyword evidence="1" id="KW-0732">Signal</keyword>
<proteinExistence type="predicted"/>
<dbReference type="PANTHER" id="PTHR42852:SF17">
    <property type="entry name" value="THIOREDOXIN-LIKE PROTEIN HI_1115"/>
    <property type="match status" value="1"/>
</dbReference>
<evidence type="ECO:0000313" key="4">
    <source>
        <dbReference type="Proteomes" id="UP000002026"/>
    </source>
</evidence>
<dbReference type="Pfam" id="PF00578">
    <property type="entry name" value="AhpC-TSA"/>
    <property type="match status" value="1"/>
</dbReference>
<dbReference type="GO" id="GO:0016491">
    <property type="term" value="F:oxidoreductase activity"/>
    <property type="evidence" value="ECO:0007669"/>
    <property type="project" value="InterPro"/>
</dbReference>
<organism evidence="3 4">
    <name type="scientific">Slackia heliotrinireducens (strain ATCC 29202 / DSM 20476 / NCTC 11029 / RHS 1)</name>
    <name type="common">Peptococcus heliotrinreducens</name>
    <dbReference type="NCBI Taxonomy" id="471855"/>
    <lineage>
        <taxon>Bacteria</taxon>
        <taxon>Bacillati</taxon>
        <taxon>Actinomycetota</taxon>
        <taxon>Coriobacteriia</taxon>
        <taxon>Eggerthellales</taxon>
        <taxon>Eggerthellaceae</taxon>
        <taxon>Slackia</taxon>
    </lineage>
</organism>
<dbReference type="GO" id="GO:0016209">
    <property type="term" value="F:antioxidant activity"/>
    <property type="evidence" value="ECO:0007669"/>
    <property type="project" value="InterPro"/>
</dbReference>
<dbReference type="InterPro" id="IPR000866">
    <property type="entry name" value="AhpC/TSA"/>
</dbReference>
<dbReference type="AlphaFoldDB" id="C7N4M9"/>
<dbReference type="PANTHER" id="PTHR42852">
    <property type="entry name" value="THIOL:DISULFIDE INTERCHANGE PROTEIN DSBE"/>
    <property type="match status" value="1"/>
</dbReference>
<feature type="chain" id="PRO_5002980783" evidence="1">
    <location>
        <begin position="27"/>
        <end position="190"/>
    </location>
</feature>
<dbReference type="SUPFAM" id="SSF52833">
    <property type="entry name" value="Thioredoxin-like"/>
    <property type="match status" value="1"/>
</dbReference>
<accession>C7N4M9</accession>
<dbReference type="STRING" id="471855.Shel_08080"/>
<dbReference type="PROSITE" id="PS51352">
    <property type="entry name" value="THIOREDOXIN_2"/>
    <property type="match status" value="1"/>
</dbReference>
<dbReference type="Gene3D" id="3.40.30.10">
    <property type="entry name" value="Glutaredoxin"/>
    <property type="match status" value="1"/>
</dbReference>
<name>C7N4M9_SLAHD</name>
<dbReference type="HOGENOM" id="CLU_042529_11_4_11"/>
<dbReference type="RefSeq" id="WP_012797968.1">
    <property type="nucleotide sequence ID" value="NC_013165.1"/>
</dbReference>
<evidence type="ECO:0000259" key="2">
    <source>
        <dbReference type="PROSITE" id="PS51352"/>
    </source>
</evidence>
<dbReference type="KEGG" id="shi:Shel_08080"/>
<dbReference type="eggNOG" id="COG0526">
    <property type="taxonomic scope" value="Bacteria"/>
</dbReference>
<keyword evidence="4" id="KW-1185">Reference proteome</keyword>
<gene>
    <name evidence="3" type="ordered locus">Shel_08080</name>
</gene>
<dbReference type="CDD" id="cd02966">
    <property type="entry name" value="TlpA_like_family"/>
    <property type="match status" value="1"/>
</dbReference>
<evidence type="ECO:0000313" key="3">
    <source>
        <dbReference type="EMBL" id="ACV21864.1"/>
    </source>
</evidence>
<evidence type="ECO:0000256" key="1">
    <source>
        <dbReference type="SAM" id="SignalP"/>
    </source>
</evidence>
<dbReference type="Proteomes" id="UP000002026">
    <property type="component" value="Chromosome"/>
</dbReference>
<feature type="signal peptide" evidence="1">
    <location>
        <begin position="1"/>
        <end position="26"/>
    </location>
</feature>
<reference evidence="3 4" key="1">
    <citation type="journal article" date="2009" name="Stand. Genomic Sci.">
        <title>Complete genome sequence of Slackia heliotrinireducens type strain (RHS 1).</title>
        <authorList>
            <person name="Pukall R."/>
            <person name="Lapidus A."/>
            <person name="Nolan M."/>
            <person name="Copeland A."/>
            <person name="Glavina Del Rio T."/>
            <person name="Lucas S."/>
            <person name="Chen F."/>
            <person name="Tice H."/>
            <person name="Cheng J.F."/>
            <person name="Chertkov O."/>
            <person name="Bruce D."/>
            <person name="Goodwin L."/>
            <person name="Kuske C."/>
            <person name="Brettin T."/>
            <person name="Detter J.C."/>
            <person name="Han C."/>
            <person name="Pitluck S."/>
            <person name="Pati A."/>
            <person name="Mavrommatis K."/>
            <person name="Ivanova N."/>
            <person name="Ovchinnikova G."/>
            <person name="Chen A."/>
            <person name="Palaniappan K."/>
            <person name="Schneider S."/>
            <person name="Rohde M."/>
            <person name="Chain P."/>
            <person name="D'haeseleer P."/>
            <person name="Goker M."/>
            <person name="Bristow J."/>
            <person name="Eisen J.A."/>
            <person name="Markowitz V."/>
            <person name="Kyrpides N.C."/>
            <person name="Klenk H.P."/>
            <person name="Hugenholtz P."/>
        </authorList>
    </citation>
    <scope>NUCLEOTIDE SEQUENCE [LARGE SCALE GENOMIC DNA]</scope>
    <source>
        <strain evidence="4">ATCC 29202 / DSM 20476 / NCTC 11029 / RHS 1</strain>
    </source>
</reference>
<dbReference type="InterPro" id="IPR036249">
    <property type="entry name" value="Thioredoxin-like_sf"/>
</dbReference>
<dbReference type="EMBL" id="CP001684">
    <property type="protein sequence ID" value="ACV21864.1"/>
    <property type="molecule type" value="Genomic_DNA"/>
</dbReference>